<dbReference type="Proteomes" id="UP000186819">
    <property type="component" value="Unassembled WGS sequence"/>
</dbReference>
<name>A0A1N6U571_9RHOO</name>
<evidence type="ECO:0008006" key="3">
    <source>
        <dbReference type="Google" id="ProtNLM"/>
    </source>
</evidence>
<proteinExistence type="predicted"/>
<sequence>MTAGPDTPAAFAARPLFEPIAALLARFTGSTLPGTAQLDALLREVAPGTASGGGQPIRFILPPAGALAYEEHIYATGEVSTRPDDWHDFFNALAWCVWPRAKATCNILQRQERDARIAAGLPGRGPRRDALTQFDECGIVVASSDAEIPALLAAHAWEEAFWTRRARLIANTRFLVFGHGSWDQLREPFFGLCGKALYRVVDASWLALPAAEQQRETDAWLAAQVLDAGLLCTPRELSPLPLLGIPGVTPENESAVYYRDTRQFRPKRVPTGKAPAA</sequence>
<dbReference type="STRING" id="34027.SAMN05421829_105227"/>
<dbReference type="Pfam" id="PF11227">
    <property type="entry name" value="DUF3025"/>
    <property type="match status" value="1"/>
</dbReference>
<evidence type="ECO:0000313" key="1">
    <source>
        <dbReference type="EMBL" id="SIQ60798.1"/>
    </source>
</evidence>
<dbReference type="InterPro" id="IPR021390">
    <property type="entry name" value="DUF3025"/>
</dbReference>
<evidence type="ECO:0000313" key="2">
    <source>
        <dbReference type="Proteomes" id="UP000186819"/>
    </source>
</evidence>
<accession>A0A1N6U571</accession>
<keyword evidence="2" id="KW-1185">Reference proteome</keyword>
<protein>
    <recommendedName>
        <fullName evidence="3">DUF3025 domain-containing protein</fullName>
    </recommendedName>
</protein>
<organism evidence="1 2">
    <name type="scientific">Aromatoleum tolulyticum</name>
    <dbReference type="NCBI Taxonomy" id="34027"/>
    <lineage>
        <taxon>Bacteria</taxon>
        <taxon>Pseudomonadati</taxon>
        <taxon>Pseudomonadota</taxon>
        <taxon>Betaproteobacteria</taxon>
        <taxon>Rhodocyclales</taxon>
        <taxon>Rhodocyclaceae</taxon>
        <taxon>Aromatoleum</taxon>
    </lineage>
</organism>
<dbReference type="AlphaFoldDB" id="A0A1N6U571"/>
<dbReference type="EMBL" id="FTMD01000005">
    <property type="protein sequence ID" value="SIQ60798.1"/>
    <property type="molecule type" value="Genomic_DNA"/>
</dbReference>
<gene>
    <name evidence="1" type="ORF">SAMN05421829_105227</name>
</gene>
<dbReference type="RefSeq" id="WP_076601904.1">
    <property type="nucleotide sequence ID" value="NZ_FTMD01000005.1"/>
</dbReference>
<reference evidence="2" key="1">
    <citation type="submission" date="2017-01" db="EMBL/GenBank/DDBJ databases">
        <authorList>
            <person name="Varghese N."/>
            <person name="Submissions S."/>
        </authorList>
    </citation>
    <scope>NUCLEOTIDE SEQUENCE [LARGE SCALE GENOMIC DNA]</scope>
    <source>
        <strain evidence="2">ATCC 51758</strain>
    </source>
</reference>
<dbReference type="OrthoDB" id="5292474at2"/>